<dbReference type="Gene3D" id="1.20.50.70">
    <property type="match status" value="1"/>
</dbReference>
<feature type="domain" description="Alpha-macroglobulin-like TED" evidence="2">
    <location>
        <begin position="128"/>
        <end position="181"/>
    </location>
</feature>
<evidence type="ECO:0000259" key="2">
    <source>
        <dbReference type="Pfam" id="PF07678"/>
    </source>
</evidence>
<evidence type="ECO:0000256" key="1">
    <source>
        <dbReference type="ARBA" id="ARBA00023157"/>
    </source>
</evidence>
<evidence type="ECO:0000313" key="3">
    <source>
        <dbReference type="EMBL" id="MEQ2174925.1"/>
    </source>
</evidence>
<accession>A0ABV0NU52</accession>
<protein>
    <recommendedName>
        <fullName evidence="2">Alpha-macroglobulin-like TED domain-containing protein</fullName>
    </recommendedName>
</protein>
<keyword evidence="1" id="KW-1015">Disulfide bond</keyword>
<dbReference type="EMBL" id="JAHRIO010050798">
    <property type="protein sequence ID" value="MEQ2174925.1"/>
    <property type="molecule type" value="Genomic_DNA"/>
</dbReference>
<dbReference type="InterPro" id="IPR008930">
    <property type="entry name" value="Terpenoid_cyclase/PrenylTrfase"/>
</dbReference>
<evidence type="ECO:0000313" key="4">
    <source>
        <dbReference type="Proteomes" id="UP001476798"/>
    </source>
</evidence>
<sequence length="216" mass="23319">MFNLKVTGDPGATVGLVAVDKGVYVLNNKHRLTQKKVYATVWDIVEKHDTGCTPGGGSNNMNVFYDAGLVFESSTASGTPYRQGGTQTETLNSKIPRKDLVPNAPTSTQVSVTGREQVSGLVENAISGNSMGTLIYQPGGCGEQNMIHMTLPVIATTYLDKTNQWEAVGFNKRNEALQHIKTDASMTAFCLIAMQETRQLCTETVNVSTLPAHCVF</sequence>
<dbReference type="InterPro" id="IPR019742">
    <property type="entry name" value="MacrogloblnA2_CS"/>
</dbReference>
<dbReference type="PROSITE" id="PS00477">
    <property type="entry name" value="ALPHA_2_MACROGLOBULIN"/>
    <property type="match status" value="1"/>
</dbReference>
<keyword evidence="4" id="KW-1185">Reference proteome</keyword>
<dbReference type="SMART" id="SM01419">
    <property type="entry name" value="Thiol-ester_cl"/>
    <property type="match status" value="1"/>
</dbReference>
<dbReference type="Proteomes" id="UP001476798">
    <property type="component" value="Unassembled WGS sequence"/>
</dbReference>
<reference evidence="3 4" key="1">
    <citation type="submission" date="2021-06" db="EMBL/GenBank/DDBJ databases">
        <authorList>
            <person name="Palmer J.M."/>
        </authorList>
    </citation>
    <scope>NUCLEOTIDE SEQUENCE [LARGE SCALE GENOMIC DNA]</scope>
    <source>
        <strain evidence="3 4">GA_2019</strain>
        <tissue evidence="3">Muscle</tissue>
    </source>
</reference>
<dbReference type="Gene3D" id="6.20.50.160">
    <property type="match status" value="1"/>
</dbReference>
<gene>
    <name evidence="3" type="ORF">GOODEAATRI_012690</name>
</gene>
<dbReference type="PANTHER" id="PTHR11412:SF81">
    <property type="entry name" value="COMPLEMENT C3"/>
    <property type="match status" value="1"/>
</dbReference>
<dbReference type="PANTHER" id="PTHR11412">
    <property type="entry name" value="MACROGLOBULIN / COMPLEMENT"/>
    <property type="match status" value="1"/>
</dbReference>
<dbReference type="InterPro" id="IPR047565">
    <property type="entry name" value="Alpha-macroglob_thiol-ester_cl"/>
</dbReference>
<comment type="caution">
    <text evidence="3">The sequence shown here is derived from an EMBL/GenBank/DDBJ whole genome shotgun (WGS) entry which is preliminary data.</text>
</comment>
<dbReference type="InterPro" id="IPR050473">
    <property type="entry name" value="A2M/Complement_sys"/>
</dbReference>
<organism evidence="3 4">
    <name type="scientific">Goodea atripinnis</name>
    <dbReference type="NCBI Taxonomy" id="208336"/>
    <lineage>
        <taxon>Eukaryota</taxon>
        <taxon>Metazoa</taxon>
        <taxon>Chordata</taxon>
        <taxon>Craniata</taxon>
        <taxon>Vertebrata</taxon>
        <taxon>Euteleostomi</taxon>
        <taxon>Actinopterygii</taxon>
        <taxon>Neopterygii</taxon>
        <taxon>Teleostei</taxon>
        <taxon>Neoteleostei</taxon>
        <taxon>Acanthomorphata</taxon>
        <taxon>Ovalentaria</taxon>
        <taxon>Atherinomorphae</taxon>
        <taxon>Cyprinodontiformes</taxon>
        <taxon>Goodeidae</taxon>
        <taxon>Goodea</taxon>
    </lineage>
</organism>
<dbReference type="InterPro" id="IPR011626">
    <property type="entry name" value="Alpha-macroglobulin_TED"/>
</dbReference>
<name>A0ABV0NU52_9TELE</name>
<dbReference type="Gene3D" id="1.50.10.20">
    <property type="match status" value="1"/>
</dbReference>
<proteinExistence type="predicted"/>
<dbReference type="SUPFAM" id="SSF48239">
    <property type="entry name" value="Terpenoid cyclases/Protein prenyltransferases"/>
    <property type="match status" value="1"/>
</dbReference>
<dbReference type="Pfam" id="PF07678">
    <property type="entry name" value="TED_complement"/>
    <property type="match status" value="1"/>
</dbReference>